<dbReference type="EMBL" id="CM004466">
    <property type="protein sequence ID" value="OCU00461.1"/>
    <property type="molecule type" value="Genomic_DNA"/>
</dbReference>
<accession>A0A974I3Y0</accession>
<gene>
    <name evidence="1" type="ORF">XELAEV_18006238mg</name>
</gene>
<protein>
    <submittedName>
        <fullName evidence="1">Uncharacterized protein</fullName>
    </submittedName>
</protein>
<name>A0A974I3Y0_XENLA</name>
<evidence type="ECO:0000313" key="1">
    <source>
        <dbReference type="EMBL" id="OCU00461.1"/>
    </source>
</evidence>
<dbReference type="AlphaFoldDB" id="A0A974I3Y0"/>
<proteinExistence type="predicted"/>
<sequence length="184" mass="21526">MKYRWGEGKTRELTKRILLLGKIFFNCWYGLCLHVAKPKWRTLIKGERKALCSVEEDRSMVLTGITPDWCSFQYNQYKVKYNHLGVPNIWHPQVHKAFPFPSFVRRQMWRILVQKRPRLGPVREVGAVAWFQAGSAFGLAGPTRFFLGVLPHQSDPGSVLNLFDNTTSKYISIEYLERYMMLII</sequence>
<dbReference type="Proteomes" id="UP000694892">
    <property type="component" value="Chromosome 1L"/>
</dbReference>
<reference evidence="2" key="1">
    <citation type="journal article" date="2016" name="Nature">
        <title>Genome evolution in the allotetraploid frog Xenopus laevis.</title>
        <authorList>
            <person name="Session A.M."/>
            <person name="Uno Y."/>
            <person name="Kwon T."/>
            <person name="Chapman J.A."/>
            <person name="Toyoda A."/>
            <person name="Takahashi S."/>
            <person name="Fukui A."/>
            <person name="Hikosaka A."/>
            <person name="Suzuki A."/>
            <person name="Kondo M."/>
            <person name="van Heeringen S.J."/>
            <person name="Quigley I."/>
            <person name="Heinz S."/>
            <person name="Ogino H."/>
            <person name="Ochi H."/>
            <person name="Hellsten U."/>
            <person name="Lyons J.B."/>
            <person name="Simakov O."/>
            <person name="Putnam N."/>
            <person name="Stites J."/>
            <person name="Kuroki Y."/>
            <person name="Tanaka T."/>
            <person name="Michiue T."/>
            <person name="Watanabe M."/>
            <person name="Bogdanovic O."/>
            <person name="Lister R."/>
            <person name="Georgiou G."/>
            <person name="Paranjpe S.S."/>
            <person name="van Kruijsbergen I."/>
            <person name="Shu S."/>
            <person name="Carlson J."/>
            <person name="Kinoshita T."/>
            <person name="Ohta Y."/>
            <person name="Mawaribuchi S."/>
            <person name="Jenkins J."/>
            <person name="Grimwood J."/>
            <person name="Schmutz J."/>
            <person name="Mitros T."/>
            <person name="Mozaffari S.V."/>
            <person name="Suzuki Y."/>
            <person name="Haramoto Y."/>
            <person name="Yamamoto T.S."/>
            <person name="Takagi C."/>
            <person name="Heald R."/>
            <person name="Miller K."/>
            <person name="Haudenschild C."/>
            <person name="Kitzman J."/>
            <person name="Nakayama T."/>
            <person name="Izutsu Y."/>
            <person name="Robert J."/>
            <person name="Fortriede J."/>
            <person name="Burns K."/>
            <person name="Lotay V."/>
            <person name="Karimi K."/>
            <person name="Yasuoka Y."/>
            <person name="Dichmann D.S."/>
            <person name="Flajnik M.F."/>
            <person name="Houston D.W."/>
            <person name="Shendure J."/>
            <person name="DuPasquier L."/>
            <person name="Vize P.D."/>
            <person name="Zorn A.M."/>
            <person name="Ito M."/>
            <person name="Marcotte E.M."/>
            <person name="Wallingford J.B."/>
            <person name="Ito Y."/>
            <person name="Asashima M."/>
            <person name="Ueno N."/>
            <person name="Matsuda Y."/>
            <person name="Veenstra G.J."/>
            <person name="Fujiyama A."/>
            <person name="Harland R.M."/>
            <person name="Taira M."/>
            <person name="Rokhsar D.S."/>
        </authorList>
    </citation>
    <scope>NUCLEOTIDE SEQUENCE [LARGE SCALE GENOMIC DNA]</scope>
    <source>
        <strain evidence="2">J</strain>
    </source>
</reference>
<evidence type="ECO:0000313" key="2">
    <source>
        <dbReference type="Proteomes" id="UP000694892"/>
    </source>
</evidence>
<organism evidence="1 2">
    <name type="scientific">Xenopus laevis</name>
    <name type="common">African clawed frog</name>
    <dbReference type="NCBI Taxonomy" id="8355"/>
    <lineage>
        <taxon>Eukaryota</taxon>
        <taxon>Metazoa</taxon>
        <taxon>Chordata</taxon>
        <taxon>Craniata</taxon>
        <taxon>Vertebrata</taxon>
        <taxon>Euteleostomi</taxon>
        <taxon>Amphibia</taxon>
        <taxon>Batrachia</taxon>
        <taxon>Anura</taxon>
        <taxon>Pipoidea</taxon>
        <taxon>Pipidae</taxon>
        <taxon>Xenopodinae</taxon>
        <taxon>Xenopus</taxon>
        <taxon>Xenopus</taxon>
    </lineage>
</organism>